<dbReference type="InterPro" id="IPR046357">
    <property type="entry name" value="PPIase_dom_sf"/>
</dbReference>
<dbReference type="EMBL" id="QAYG01000003">
    <property type="protein sequence ID" value="PTW61159.1"/>
    <property type="molecule type" value="Genomic_DNA"/>
</dbReference>
<keyword evidence="5 15" id="KW-0812">Transmembrane</keyword>
<evidence type="ECO:0000259" key="16">
    <source>
        <dbReference type="PROSITE" id="PS50198"/>
    </source>
</evidence>
<dbReference type="Gene3D" id="3.10.50.40">
    <property type="match status" value="1"/>
</dbReference>
<evidence type="ECO:0000313" key="17">
    <source>
        <dbReference type="EMBL" id="PTW61159.1"/>
    </source>
</evidence>
<dbReference type="GO" id="GO:0003755">
    <property type="term" value="F:peptidyl-prolyl cis-trans isomerase activity"/>
    <property type="evidence" value="ECO:0007669"/>
    <property type="project" value="UniProtKB-KW"/>
</dbReference>
<evidence type="ECO:0000256" key="12">
    <source>
        <dbReference type="ARBA" id="ARBA00040743"/>
    </source>
</evidence>
<proteinExistence type="inferred from homology"/>
<feature type="transmembrane region" description="Helical" evidence="15">
    <location>
        <begin position="12"/>
        <end position="31"/>
    </location>
</feature>
<evidence type="ECO:0000256" key="7">
    <source>
        <dbReference type="ARBA" id="ARBA00023136"/>
    </source>
</evidence>
<protein>
    <recommendedName>
        <fullName evidence="2">Parvulin-like PPIase</fullName>
    </recommendedName>
    <alternativeName>
        <fullName evidence="9">Peptidyl-prolyl cis-trans isomerase plp</fullName>
    </alternativeName>
    <alternativeName>
        <fullName evidence="12">Periplasmic chaperone PpiD</fullName>
    </alternativeName>
    <alternativeName>
        <fullName evidence="13">Periplasmic folding chaperone</fullName>
    </alternativeName>
    <alternativeName>
        <fullName evidence="10">Rotamase plp</fullName>
    </alternativeName>
</protein>
<keyword evidence="4" id="KW-0997">Cell inner membrane</keyword>
<dbReference type="RefSeq" id="WP_107989957.1">
    <property type="nucleotide sequence ID" value="NZ_QAYG01000003.1"/>
</dbReference>
<name>A0A2T5VBN6_9HYPH</name>
<keyword evidence="6 15" id="KW-1133">Transmembrane helix</keyword>
<evidence type="ECO:0000256" key="3">
    <source>
        <dbReference type="ARBA" id="ARBA00022475"/>
    </source>
</evidence>
<dbReference type="InterPro" id="IPR027304">
    <property type="entry name" value="Trigger_fact/SurA_dom_sf"/>
</dbReference>
<evidence type="ECO:0000256" key="2">
    <source>
        <dbReference type="ARBA" id="ARBA00018370"/>
    </source>
</evidence>
<comment type="subcellular location">
    <subcellularLocation>
        <location evidence="1">Cell inner membrane</location>
        <topology evidence="1">Single-pass type II membrane protein</topology>
        <orientation evidence="1">Periplasmic side</orientation>
    </subcellularLocation>
</comment>
<dbReference type="PANTHER" id="PTHR47529">
    <property type="entry name" value="PEPTIDYL-PROLYL CIS-TRANS ISOMERASE D"/>
    <property type="match status" value="1"/>
</dbReference>
<evidence type="ECO:0000256" key="6">
    <source>
        <dbReference type="ARBA" id="ARBA00022989"/>
    </source>
</evidence>
<gene>
    <name evidence="17" type="ORF">C8N35_103342</name>
</gene>
<dbReference type="InterPro" id="IPR000297">
    <property type="entry name" value="PPIase_PpiC"/>
</dbReference>
<dbReference type="GO" id="GO:0005886">
    <property type="term" value="C:plasma membrane"/>
    <property type="evidence" value="ECO:0007669"/>
    <property type="project" value="UniProtKB-SubCell"/>
</dbReference>
<dbReference type="InterPro" id="IPR052029">
    <property type="entry name" value="PpiD_chaperone"/>
</dbReference>
<evidence type="ECO:0000256" key="5">
    <source>
        <dbReference type="ARBA" id="ARBA00022692"/>
    </source>
</evidence>
<evidence type="ECO:0000256" key="15">
    <source>
        <dbReference type="SAM" id="Phobius"/>
    </source>
</evidence>
<evidence type="ECO:0000256" key="14">
    <source>
        <dbReference type="PROSITE-ProRule" id="PRU00278"/>
    </source>
</evidence>
<evidence type="ECO:0000256" key="4">
    <source>
        <dbReference type="ARBA" id="ARBA00022519"/>
    </source>
</evidence>
<dbReference type="AlphaFoldDB" id="A0A2T5VBN6"/>
<evidence type="ECO:0000256" key="11">
    <source>
        <dbReference type="ARBA" id="ARBA00038408"/>
    </source>
</evidence>
<keyword evidence="3" id="KW-1003">Cell membrane</keyword>
<accession>A0A2T5VBN6</accession>
<keyword evidence="14" id="KW-0697">Rotamase</keyword>
<dbReference type="Proteomes" id="UP000244081">
    <property type="component" value="Unassembled WGS sequence"/>
</dbReference>
<evidence type="ECO:0000256" key="9">
    <source>
        <dbReference type="ARBA" id="ARBA00030642"/>
    </source>
</evidence>
<comment type="similarity">
    <text evidence="11">Belongs to the PpiD chaperone family.</text>
</comment>
<keyword evidence="18" id="KW-1185">Reference proteome</keyword>
<reference evidence="17 18" key="1">
    <citation type="submission" date="2018-04" db="EMBL/GenBank/DDBJ databases">
        <title>Genomic Encyclopedia of Archaeal and Bacterial Type Strains, Phase II (KMG-II): from individual species to whole genera.</title>
        <authorList>
            <person name="Goeker M."/>
        </authorList>
    </citation>
    <scope>NUCLEOTIDE SEQUENCE [LARGE SCALE GENOMIC DNA]</scope>
    <source>
        <strain evidence="17 18">DSM 23382</strain>
    </source>
</reference>
<comment type="caution">
    <text evidence="17">The sequence shown here is derived from an EMBL/GenBank/DDBJ whole genome shotgun (WGS) entry which is preliminary data.</text>
</comment>
<evidence type="ECO:0000256" key="13">
    <source>
        <dbReference type="ARBA" id="ARBA00042775"/>
    </source>
</evidence>
<dbReference type="PROSITE" id="PS50198">
    <property type="entry name" value="PPIC_PPIASE_2"/>
    <property type="match status" value="1"/>
</dbReference>
<dbReference type="Pfam" id="PF13624">
    <property type="entry name" value="SurA_N_3"/>
    <property type="match status" value="1"/>
</dbReference>
<organism evidence="17 18">
    <name type="scientific">Breoghania corrubedonensis</name>
    <dbReference type="NCBI Taxonomy" id="665038"/>
    <lineage>
        <taxon>Bacteria</taxon>
        <taxon>Pseudomonadati</taxon>
        <taxon>Pseudomonadota</taxon>
        <taxon>Alphaproteobacteria</taxon>
        <taxon>Hyphomicrobiales</taxon>
        <taxon>Stappiaceae</taxon>
        <taxon>Breoghania</taxon>
    </lineage>
</organism>
<keyword evidence="8" id="KW-0143">Chaperone</keyword>
<evidence type="ECO:0000313" key="18">
    <source>
        <dbReference type="Proteomes" id="UP000244081"/>
    </source>
</evidence>
<dbReference type="SUPFAM" id="SSF54534">
    <property type="entry name" value="FKBP-like"/>
    <property type="match status" value="1"/>
</dbReference>
<sequence>MLNALRKSAGGFVAKIFIALLVLSFGIWGIADIFRGFRQDTIAKVGDAEVTIRAFQTAYQREVQNFSQRIGQPLSRQQAVNMGLPGQVLGRLVAEAAFDHIAQSLKVGISDKELVKQIHANPAFRGPDGRFDRNRLVQVLYANQLGEDQYVEQARKLAERRQVAEALTGAINPPETLLEAAHRFRFEERTINYVTLTKDSLPPIADPSADELETFFKDHTANYRAPEYRKLEILTVLPSDIAKPEDVSDADAHARYDADPDRFGTTEQRHVFQLTYTDPEKAKADEAKLKAGTGFEDLVKEHDLSLADVDLGLMTKDKIIDPSIADTAFSLEVNGVSDVIDGQFGPRIIKVTEIKPAATKPFEEVKDTLKSEIATKRAEDEVLSMHDEIEDARAGGATLAEIAKRFSLKLDTIDAIARDGTNPKGEKVTLPDAPDLLTEAFQTEPDDEAPPVPVGGRGYLWFDVADITPSRDRTLDEVREKVAADWKDEQVQQRLAASAEEMAKKLKDGADFSSLAEASEMKLETSQPFSRDRNNNALSAQAVTEAFTGPEGTVATADGADGGRIVLQVASVTTPAFFAESDIMTKLDNELSDMLQTSLISQFVTGVQDTIGVNINQAALSNAIGTSNE</sequence>
<evidence type="ECO:0000256" key="10">
    <source>
        <dbReference type="ARBA" id="ARBA00031484"/>
    </source>
</evidence>
<evidence type="ECO:0000256" key="1">
    <source>
        <dbReference type="ARBA" id="ARBA00004382"/>
    </source>
</evidence>
<keyword evidence="7 15" id="KW-0472">Membrane</keyword>
<dbReference type="Pfam" id="PF13145">
    <property type="entry name" value="Rotamase_2"/>
    <property type="match status" value="1"/>
</dbReference>
<dbReference type="PANTHER" id="PTHR47529:SF1">
    <property type="entry name" value="PERIPLASMIC CHAPERONE PPID"/>
    <property type="match status" value="1"/>
</dbReference>
<keyword evidence="14 17" id="KW-0413">Isomerase</keyword>
<dbReference type="SUPFAM" id="SSF109998">
    <property type="entry name" value="Triger factor/SurA peptide-binding domain-like"/>
    <property type="match status" value="1"/>
</dbReference>
<feature type="domain" description="PpiC" evidence="16">
    <location>
        <begin position="266"/>
        <end position="353"/>
    </location>
</feature>
<evidence type="ECO:0000256" key="8">
    <source>
        <dbReference type="ARBA" id="ARBA00023186"/>
    </source>
</evidence>
<dbReference type="OrthoDB" id="9768393at2"/>